<evidence type="ECO:0000313" key="2">
    <source>
        <dbReference type="EMBL" id="HIX80598.1"/>
    </source>
</evidence>
<dbReference type="Gene3D" id="2.170.120.40">
    <property type="entry name" value="YbbR-like domain"/>
    <property type="match status" value="2"/>
</dbReference>
<evidence type="ECO:0008006" key="4">
    <source>
        <dbReference type="Google" id="ProtNLM"/>
    </source>
</evidence>
<keyword evidence="1" id="KW-1133">Transmembrane helix</keyword>
<reference evidence="2" key="2">
    <citation type="submission" date="2021-04" db="EMBL/GenBank/DDBJ databases">
        <authorList>
            <person name="Gilroy R."/>
        </authorList>
    </citation>
    <scope>NUCLEOTIDE SEQUENCE</scope>
    <source>
        <strain evidence="2">ChiGjej1B1-14440</strain>
    </source>
</reference>
<organism evidence="2 3">
    <name type="scientific">Candidatus Erysipelatoclostridium merdavium</name>
    <dbReference type="NCBI Taxonomy" id="2838566"/>
    <lineage>
        <taxon>Bacteria</taxon>
        <taxon>Bacillati</taxon>
        <taxon>Bacillota</taxon>
        <taxon>Erysipelotrichia</taxon>
        <taxon>Erysipelotrichales</taxon>
        <taxon>Erysipelotrichales incertae sedis</taxon>
    </lineage>
</organism>
<accession>A0A9D1XJC8</accession>
<name>A0A9D1XJC8_9FIRM</name>
<proteinExistence type="predicted"/>
<dbReference type="InterPro" id="IPR053154">
    <property type="entry name" value="c-di-AMP_regulator"/>
</dbReference>
<dbReference type="InterPro" id="IPR012505">
    <property type="entry name" value="YbbR"/>
</dbReference>
<dbReference type="PANTHER" id="PTHR37804">
    <property type="entry name" value="CDAA REGULATORY PROTEIN CDAR"/>
    <property type="match status" value="1"/>
</dbReference>
<dbReference type="Proteomes" id="UP000886724">
    <property type="component" value="Unassembled WGS sequence"/>
</dbReference>
<keyword evidence="1" id="KW-0812">Transmembrane</keyword>
<reference evidence="2" key="1">
    <citation type="journal article" date="2021" name="PeerJ">
        <title>Extensive microbial diversity within the chicken gut microbiome revealed by metagenomics and culture.</title>
        <authorList>
            <person name="Gilroy R."/>
            <person name="Ravi A."/>
            <person name="Getino M."/>
            <person name="Pursley I."/>
            <person name="Horton D.L."/>
            <person name="Alikhan N.F."/>
            <person name="Baker D."/>
            <person name="Gharbi K."/>
            <person name="Hall N."/>
            <person name="Watson M."/>
            <person name="Adriaenssens E.M."/>
            <person name="Foster-Nyarko E."/>
            <person name="Jarju S."/>
            <person name="Secka A."/>
            <person name="Antonio M."/>
            <person name="Oren A."/>
            <person name="Chaudhuri R.R."/>
            <person name="La Ragione R."/>
            <person name="Hildebrand F."/>
            <person name="Pallen M.J."/>
        </authorList>
    </citation>
    <scope>NUCLEOTIDE SEQUENCE</scope>
    <source>
        <strain evidence="2">ChiGjej1B1-14440</strain>
    </source>
</reference>
<sequence length="474" mass="52816">MPKKENPKNPLKKDSTTDFFLNFITRQKSEQKKDESKQTTKLKNVDDNLKVTDKAYRAVYHILNSLNAFLDRMLQSNLSIKVLSFMLAIILLLTINGSITNIFTAPNGGDYLYDVPIKVEGLQSDYDVVGLPETVNVALVGPSLDIYTTKISGNYEVIADFSTLGEGEHTIELKSEGFPNDLQVMIVPQTVTVRITQKVTKTFELGYDFINEDKMDEKYSVSVESMEHNAVEVQGSQDDIDRINSVMATIDLDGVNKNFEQDARIHAYDRSGEEVDVEIIPKTVKVNCSVSSYSKEVPITPTYTGQFASGYGLENITLSKDRVRIYGKEELLNSITEVHVEIDISNVSSNKTYERLQITGTENINKMDFDTIDAQIQVGSTTTTTISDIPINVINNENNYKVNFASGQDKASVIVEGTSNMLAGLTSSDFNVTIDLENLKSGRNTVKVNLSLNKGYLTGRLTSPERITITLERQ</sequence>
<dbReference type="EMBL" id="DXET01000035">
    <property type="protein sequence ID" value="HIX80598.1"/>
    <property type="molecule type" value="Genomic_DNA"/>
</dbReference>
<comment type="caution">
    <text evidence="2">The sequence shown here is derived from an EMBL/GenBank/DDBJ whole genome shotgun (WGS) entry which is preliminary data.</text>
</comment>
<evidence type="ECO:0000313" key="3">
    <source>
        <dbReference type="Proteomes" id="UP000886724"/>
    </source>
</evidence>
<dbReference type="Gene3D" id="2.170.120.30">
    <property type="match status" value="2"/>
</dbReference>
<dbReference type="Pfam" id="PF07949">
    <property type="entry name" value="YbbR"/>
    <property type="match status" value="4"/>
</dbReference>
<feature type="transmembrane region" description="Helical" evidence="1">
    <location>
        <begin position="82"/>
        <end position="103"/>
    </location>
</feature>
<dbReference type="AlphaFoldDB" id="A0A9D1XJC8"/>
<protein>
    <recommendedName>
        <fullName evidence="4">YbbR-like protein</fullName>
    </recommendedName>
</protein>
<evidence type="ECO:0000256" key="1">
    <source>
        <dbReference type="SAM" id="Phobius"/>
    </source>
</evidence>
<gene>
    <name evidence="2" type="ORF">H9980_01300</name>
</gene>
<keyword evidence="1" id="KW-0472">Membrane</keyword>
<dbReference type="PANTHER" id="PTHR37804:SF1">
    <property type="entry name" value="CDAA REGULATORY PROTEIN CDAR"/>
    <property type="match status" value="1"/>
</dbReference>